<dbReference type="AlphaFoldDB" id="A0A7C4VRV2"/>
<feature type="domain" description="Alpha-D-phosphohexomutase C-terminal" evidence="2">
    <location>
        <begin position="37"/>
        <end position="112"/>
    </location>
</feature>
<comment type="caution">
    <text evidence="3">The sequence shown here is derived from an EMBL/GenBank/DDBJ whole genome shotgun (WGS) entry which is preliminary data.</text>
</comment>
<dbReference type="GO" id="GO:0016868">
    <property type="term" value="F:intramolecular phosphotransferase activity"/>
    <property type="evidence" value="ECO:0007669"/>
    <property type="project" value="InterPro"/>
</dbReference>
<organism evidence="3">
    <name type="scientific">Desulfatirhabdium butyrativorans</name>
    <dbReference type="NCBI Taxonomy" id="340467"/>
    <lineage>
        <taxon>Bacteria</taxon>
        <taxon>Pseudomonadati</taxon>
        <taxon>Thermodesulfobacteriota</taxon>
        <taxon>Desulfobacteria</taxon>
        <taxon>Desulfobacterales</taxon>
        <taxon>Desulfatirhabdiaceae</taxon>
        <taxon>Desulfatirhabdium</taxon>
    </lineage>
</organism>
<gene>
    <name evidence="3" type="ORF">ENS29_14280</name>
</gene>
<evidence type="ECO:0000256" key="1">
    <source>
        <dbReference type="SAM" id="MobiDB-lite"/>
    </source>
</evidence>
<accession>A0A7C4VRV2</accession>
<dbReference type="EMBL" id="DSUH01000325">
    <property type="protein sequence ID" value="HGU33993.1"/>
    <property type="molecule type" value="Genomic_DNA"/>
</dbReference>
<feature type="compositionally biased region" description="Pro residues" evidence="1">
    <location>
        <begin position="1"/>
        <end position="15"/>
    </location>
</feature>
<dbReference type="InterPro" id="IPR005843">
    <property type="entry name" value="A-D-PHexomutase_C"/>
</dbReference>
<evidence type="ECO:0000259" key="2">
    <source>
        <dbReference type="Pfam" id="PF00408"/>
    </source>
</evidence>
<evidence type="ECO:0000313" key="3">
    <source>
        <dbReference type="EMBL" id="HGU33993.1"/>
    </source>
</evidence>
<dbReference type="InterPro" id="IPR036900">
    <property type="entry name" value="A-D-PHexomutase_C_sf"/>
</dbReference>
<protein>
    <recommendedName>
        <fullName evidence="2">Alpha-D-phosphohexomutase C-terminal domain-containing protein</fullName>
    </recommendedName>
</protein>
<dbReference type="SUPFAM" id="SSF55957">
    <property type="entry name" value="Phosphoglucomutase, C-terminal domain"/>
    <property type="match status" value="1"/>
</dbReference>
<dbReference type="Pfam" id="PF00408">
    <property type="entry name" value="PGM_PMM_IV"/>
    <property type="match status" value="1"/>
</dbReference>
<sequence>MPLWPPLRPPHPPEVPGEGQGEGEVLIVDSAGRRRVATAAAARELEGLRSELARFFPAGLGLGGIAWINWVDGVRIGFENGEVAHVRPSGNADELRVYTVADTPERAEALAAWGVAEPDGWLRRLERGA</sequence>
<feature type="region of interest" description="Disordered" evidence="1">
    <location>
        <begin position="1"/>
        <end position="21"/>
    </location>
</feature>
<proteinExistence type="predicted"/>
<reference evidence="3" key="1">
    <citation type="journal article" date="2020" name="mSystems">
        <title>Genome- and Community-Level Interaction Insights into Carbon Utilization and Element Cycling Functions of Hydrothermarchaeota in Hydrothermal Sediment.</title>
        <authorList>
            <person name="Zhou Z."/>
            <person name="Liu Y."/>
            <person name="Xu W."/>
            <person name="Pan J."/>
            <person name="Luo Z.H."/>
            <person name="Li M."/>
        </authorList>
    </citation>
    <scope>NUCLEOTIDE SEQUENCE [LARGE SCALE GENOMIC DNA]</scope>
    <source>
        <strain evidence="3">SpSt-477</strain>
    </source>
</reference>
<dbReference type="Gene3D" id="3.30.310.50">
    <property type="entry name" value="Alpha-D-phosphohexomutase, C-terminal domain"/>
    <property type="match status" value="1"/>
</dbReference>
<name>A0A7C4VRV2_9BACT</name>